<evidence type="ECO:0000256" key="1">
    <source>
        <dbReference type="SAM" id="MobiDB-lite"/>
    </source>
</evidence>
<sequence>QGEGYPVAESPASLFHGLWMLCRLQQDLWPVVSAVPMQALRRPGLPCLLCGLQEERAPLPTLLPEERCPGSLTETHPGLAAPSHQTHPLGPCRPSDLTSPAI</sequence>
<dbReference type="EMBL" id="MKHE01000008">
    <property type="protein sequence ID" value="OWK12986.1"/>
    <property type="molecule type" value="Genomic_DNA"/>
</dbReference>
<comment type="caution">
    <text evidence="2">The sequence shown here is derived from an EMBL/GenBank/DDBJ whole genome shotgun (WGS) entry which is preliminary data.</text>
</comment>
<name>A0A212D472_CEREH</name>
<feature type="region of interest" description="Disordered" evidence="1">
    <location>
        <begin position="68"/>
        <end position="102"/>
    </location>
</feature>
<protein>
    <submittedName>
        <fullName evidence="2">Uncharacterized protein</fullName>
    </submittedName>
</protein>
<proteinExistence type="predicted"/>
<keyword evidence="3" id="KW-1185">Reference proteome</keyword>
<evidence type="ECO:0000313" key="2">
    <source>
        <dbReference type="EMBL" id="OWK12986.1"/>
    </source>
</evidence>
<organism evidence="2 3">
    <name type="scientific">Cervus elaphus hippelaphus</name>
    <name type="common">European red deer</name>
    <dbReference type="NCBI Taxonomy" id="46360"/>
    <lineage>
        <taxon>Eukaryota</taxon>
        <taxon>Metazoa</taxon>
        <taxon>Chordata</taxon>
        <taxon>Craniata</taxon>
        <taxon>Vertebrata</taxon>
        <taxon>Euteleostomi</taxon>
        <taxon>Mammalia</taxon>
        <taxon>Eutheria</taxon>
        <taxon>Laurasiatheria</taxon>
        <taxon>Artiodactyla</taxon>
        <taxon>Ruminantia</taxon>
        <taxon>Pecora</taxon>
        <taxon>Cervidae</taxon>
        <taxon>Cervinae</taxon>
        <taxon>Cervus</taxon>
    </lineage>
</organism>
<gene>
    <name evidence="2" type="ORF">Celaphus_00015042</name>
</gene>
<reference evidence="2 3" key="1">
    <citation type="journal article" date="2018" name="Mol. Genet. Genomics">
        <title>The red deer Cervus elaphus genome CerEla1.0: sequencing, annotating, genes, and chromosomes.</title>
        <authorList>
            <person name="Bana N.A."/>
            <person name="Nyiri A."/>
            <person name="Nagy J."/>
            <person name="Frank K."/>
            <person name="Nagy T."/>
            <person name="Steger V."/>
            <person name="Schiller M."/>
            <person name="Lakatos P."/>
            <person name="Sugar L."/>
            <person name="Horn P."/>
            <person name="Barta E."/>
            <person name="Orosz L."/>
        </authorList>
    </citation>
    <scope>NUCLEOTIDE SEQUENCE [LARGE SCALE GENOMIC DNA]</scope>
    <source>
        <strain evidence="2">Hungarian</strain>
    </source>
</reference>
<dbReference type="Proteomes" id="UP000242450">
    <property type="component" value="Chromosome 8"/>
</dbReference>
<accession>A0A212D472</accession>
<evidence type="ECO:0000313" key="3">
    <source>
        <dbReference type="Proteomes" id="UP000242450"/>
    </source>
</evidence>
<dbReference type="AlphaFoldDB" id="A0A212D472"/>
<feature type="non-terminal residue" evidence="2">
    <location>
        <position position="1"/>
    </location>
</feature>